<comment type="caution">
    <text evidence="1">The sequence shown here is derived from an EMBL/GenBank/DDBJ whole genome shotgun (WGS) entry which is preliminary data.</text>
</comment>
<name>A0A7Z0WZH0_9BACI</name>
<reference evidence="1 3" key="1">
    <citation type="journal article" date="2016" name="Front. Microbiol.">
        <title>High-Level Heat Resistance of Spores of Bacillus amyloliquefaciens and Bacillus licheniformis Results from the Presence of a spoVA Operon in a Tn1546 Transposon.</title>
        <authorList>
            <person name="Berendsen E.M."/>
            <person name="Koning R.A."/>
            <person name="Boekhorst J."/>
            <person name="de Jong A."/>
            <person name="Kuipers O.P."/>
            <person name="Wells-Bennik M.H."/>
        </authorList>
    </citation>
    <scope>NUCLEOTIDE SEQUENCE [LARGE SCALE GENOMIC DNA]</scope>
    <source>
        <strain evidence="1 3">B4121</strain>
    </source>
</reference>
<protein>
    <submittedName>
        <fullName evidence="1">Uncharacterized protein</fullName>
    </submittedName>
</protein>
<dbReference type="Proteomes" id="UP000429980">
    <property type="component" value="Unassembled WGS sequence"/>
</dbReference>
<evidence type="ECO:0000313" key="1">
    <source>
        <dbReference type="EMBL" id="OLF95917.1"/>
    </source>
</evidence>
<sequence>MTIKLPYSRAFRLVRDESGVQMIQKDGLYVLEMRCEEDDELCIYP</sequence>
<dbReference type="EMBL" id="LKPO01000008">
    <property type="protein sequence ID" value="OLF95917.1"/>
    <property type="molecule type" value="Genomic_DNA"/>
</dbReference>
<evidence type="ECO:0000313" key="2">
    <source>
        <dbReference type="EMBL" id="TWL35098.1"/>
    </source>
</evidence>
<proteinExistence type="predicted"/>
<dbReference type="AlphaFoldDB" id="A0A7Z0WZH0"/>
<accession>A0A7Z0WZH0</accession>
<gene>
    <name evidence="1" type="ORF">B4121_1479</name>
    <name evidence="2" type="ORF">CHCC15381_3541</name>
</gene>
<evidence type="ECO:0000313" key="3">
    <source>
        <dbReference type="Proteomes" id="UP000185604"/>
    </source>
</evidence>
<reference evidence="2 4" key="2">
    <citation type="submission" date="2019-06" db="EMBL/GenBank/DDBJ databases">
        <title>Genome sequence analysis of &gt;100 Bacillus licheniformis strains suggests intrinsic resistance to this species.</title>
        <authorList>
            <person name="Wels M."/>
            <person name="Siezen R.J."/>
            <person name="Johansen E."/>
            <person name="Stuer-Lauridsen B."/>
            <person name="Bjerre K."/>
            <person name="Nielsen B.K.K."/>
        </authorList>
    </citation>
    <scope>NUCLEOTIDE SEQUENCE [LARGE SCALE GENOMIC DNA]</scope>
    <source>
        <strain evidence="2 4">BAC-15381</strain>
    </source>
</reference>
<dbReference type="EMBL" id="NILF01000062">
    <property type="protein sequence ID" value="TWL35098.1"/>
    <property type="molecule type" value="Genomic_DNA"/>
</dbReference>
<organism evidence="1 3">
    <name type="scientific">Bacillus paralicheniformis</name>
    <dbReference type="NCBI Taxonomy" id="1648923"/>
    <lineage>
        <taxon>Bacteria</taxon>
        <taxon>Bacillati</taxon>
        <taxon>Bacillota</taxon>
        <taxon>Bacilli</taxon>
        <taxon>Bacillales</taxon>
        <taxon>Bacillaceae</taxon>
        <taxon>Bacillus</taxon>
    </lineage>
</organism>
<evidence type="ECO:0000313" key="4">
    <source>
        <dbReference type="Proteomes" id="UP000429980"/>
    </source>
</evidence>
<keyword evidence="4" id="KW-1185">Reference proteome</keyword>
<dbReference type="Proteomes" id="UP000185604">
    <property type="component" value="Unassembled WGS sequence"/>
</dbReference>